<dbReference type="PANTHER" id="PTHR43133">
    <property type="entry name" value="RNA POLYMERASE ECF-TYPE SIGMA FACTO"/>
    <property type="match status" value="1"/>
</dbReference>
<evidence type="ECO:0000259" key="6">
    <source>
        <dbReference type="Pfam" id="PF04542"/>
    </source>
</evidence>
<dbReference type="InterPro" id="IPR007627">
    <property type="entry name" value="RNA_pol_sigma70_r2"/>
</dbReference>
<organism evidence="8 9">
    <name type="scientific">Oceanicoccus sagamiensis</name>
    <dbReference type="NCBI Taxonomy" id="716816"/>
    <lineage>
        <taxon>Bacteria</taxon>
        <taxon>Pseudomonadati</taxon>
        <taxon>Pseudomonadota</taxon>
        <taxon>Gammaproteobacteria</taxon>
        <taxon>Cellvibrionales</taxon>
        <taxon>Spongiibacteraceae</taxon>
        <taxon>Oceanicoccus</taxon>
    </lineage>
</organism>
<dbReference type="STRING" id="716816.BST96_15260"/>
<dbReference type="NCBIfam" id="TIGR02939">
    <property type="entry name" value="RpoE_Sigma70"/>
    <property type="match status" value="1"/>
</dbReference>
<dbReference type="InterPro" id="IPR014286">
    <property type="entry name" value="RNA_pol_sigma70_RpoE"/>
</dbReference>
<evidence type="ECO:0000256" key="1">
    <source>
        <dbReference type="ARBA" id="ARBA00010641"/>
    </source>
</evidence>
<dbReference type="EMBL" id="CP019343">
    <property type="protein sequence ID" value="ARN75351.1"/>
    <property type="molecule type" value="Genomic_DNA"/>
</dbReference>
<evidence type="ECO:0000256" key="5">
    <source>
        <dbReference type="ARBA" id="ARBA00023163"/>
    </source>
</evidence>
<sequence length="207" mass="23629">MATSQQSDQQLVERVQKGDNRAFDLLVLKYQHKIFGLISRYIRDHDEIKDVAQEAFIKAFRALPKFRGDSAFYTWLYRIAINTAKNYLVARNRRPPATDVDVEDAEYYESASSLRDIENPENALYGEELKAVVEKAMKALPEDLRAAVTLREFEGLSYEDIADVMECPVGTVRSRIFRAREAIDKQVQSQIFGGDEAAAERLSLVKT</sequence>
<dbReference type="PANTHER" id="PTHR43133:SF53">
    <property type="entry name" value="ECF RNA POLYMERASE SIGMA-E FACTOR"/>
    <property type="match status" value="1"/>
</dbReference>
<dbReference type="InterPro" id="IPR013325">
    <property type="entry name" value="RNA_pol_sigma_r2"/>
</dbReference>
<evidence type="ECO:0000313" key="9">
    <source>
        <dbReference type="Proteomes" id="UP000193450"/>
    </source>
</evidence>
<feature type="domain" description="RNA polymerase sigma factor 70 region 4 type 2" evidence="7">
    <location>
        <begin position="133"/>
        <end position="182"/>
    </location>
</feature>
<reference evidence="8 9" key="1">
    <citation type="submission" date="2016-11" db="EMBL/GenBank/DDBJ databases">
        <title>Trade-off between light-utilization and light-protection in marine flavobacteria.</title>
        <authorList>
            <person name="Kumagai Y."/>
        </authorList>
    </citation>
    <scope>NUCLEOTIDE SEQUENCE [LARGE SCALE GENOMIC DNA]</scope>
    <source>
        <strain evidence="8 9">NBRC 107125</strain>
    </source>
</reference>
<dbReference type="AlphaFoldDB" id="A0A1X9NDX7"/>
<feature type="domain" description="RNA polymerase sigma-70 region 2" evidence="6">
    <location>
        <begin position="26"/>
        <end position="93"/>
    </location>
</feature>
<name>A0A1X9NDX7_9GAMM</name>
<evidence type="ECO:0000256" key="3">
    <source>
        <dbReference type="ARBA" id="ARBA00023082"/>
    </source>
</evidence>
<dbReference type="Proteomes" id="UP000193450">
    <property type="component" value="Chromosome"/>
</dbReference>
<keyword evidence="5" id="KW-0804">Transcription</keyword>
<dbReference type="Pfam" id="PF04542">
    <property type="entry name" value="Sigma70_r2"/>
    <property type="match status" value="1"/>
</dbReference>
<dbReference type="FunFam" id="1.10.1740.10:FF:000001">
    <property type="entry name" value="RNA polymerase sigma factor"/>
    <property type="match status" value="1"/>
</dbReference>
<dbReference type="InterPro" id="IPR013324">
    <property type="entry name" value="RNA_pol_sigma_r3/r4-like"/>
</dbReference>
<dbReference type="Gene3D" id="1.10.10.10">
    <property type="entry name" value="Winged helix-like DNA-binding domain superfamily/Winged helix DNA-binding domain"/>
    <property type="match status" value="1"/>
</dbReference>
<dbReference type="Gene3D" id="1.10.1740.10">
    <property type="match status" value="1"/>
</dbReference>
<dbReference type="InterPro" id="IPR039425">
    <property type="entry name" value="RNA_pol_sigma-70-like"/>
</dbReference>
<dbReference type="GO" id="GO:0003677">
    <property type="term" value="F:DNA binding"/>
    <property type="evidence" value="ECO:0007669"/>
    <property type="project" value="UniProtKB-KW"/>
</dbReference>
<gene>
    <name evidence="8" type="ORF">BST96_15260</name>
</gene>
<dbReference type="InterPro" id="IPR036388">
    <property type="entry name" value="WH-like_DNA-bd_sf"/>
</dbReference>
<dbReference type="GO" id="GO:0006352">
    <property type="term" value="P:DNA-templated transcription initiation"/>
    <property type="evidence" value="ECO:0007669"/>
    <property type="project" value="InterPro"/>
</dbReference>
<evidence type="ECO:0000256" key="2">
    <source>
        <dbReference type="ARBA" id="ARBA00023015"/>
    </source>
</evidence>
<protein>
    <submittedName>
        <fullName evidence="8">RNA polymerase sigma factor RpoE</fullName>
    </submittedName>
</protein>
<dbReference type="OrthoDB" id="9780326at2"/>
<dbReference type="SUPFAM" id="SSF88946">
    <property type="entry name" value="Sigma2 domain of RNA polymerase sigma factors"/>
    <property type="match status" value="1"/>
</dbReference>
<proteinExistence type="inferred from homology"/>
<dbReference type="KEGG" id="osg:BST96_15260"/>
<dbReference type="GO" id="GO:0016987">
    <property type="term" value="F:sigma factor activity"/>
    <property type="evidence" value="ECO:0007669"/>
    <property type="project" value="UniProtKB-KW"/>
</dbReference>
<accession>A0A1X9NDX7</accession>
<dbReference type="SUPFAM" id="SSF88659">
    <property type="entry name" value="Sigma3 and sigma4 domains of RNA polymerase sigma factors"/>
    <property type="match status" value="1"/>
</dbReference>
<keyword evidence="4" id="KW-0238">DNA-binding</keyword>
<evidence type="ECO:0000259" key="7">
    <source>
        <dbReference type="Pfam" id="PF08281"/>
    </source>
</evidence>
<dbReference type="CDD" id="cd06171">
    <property type="entry name" value="Sigma70_r4"/>
    <property type="match status" value="1"/>
</dbReference>
<dbReference type="RefSeq" id="WP_157117981.1">
    <property type="nucleotide sequence ID" value="NZ_CP019343.1"/>
</dbReference>
<keyword evidence="3" id="KW-0731">Sigma factor</keyword>
<keyword evidence="9" id="KW-1185">Reference proteome</keyword>
<dbReference type="InterPro" id="IPR013249">
    <property type="entry name" value="RNA_pol_sigma70_r4_t2"/>
</dbReference>
<dbReference type="InterPro" id="IPR014284">
    <property type="entry name" value="RNA_pol_sigma-70_dom"/>
</dbReference>
<evidence type="ECO:0000313" key="8">
    <source>
        <dbReference type="EMBL" id="ARN75351.1"/>
    </source>
</evidence>
<evidence type="ECO:0000256" key="4">
    <source>
        <dbReference type="ARBA" id="ARBA00023125"/>
    </source>
</evidence>
<dbReference type="Pfam" id="PF08281">
    <property type="entry name" value="Sigma70_r4_2"/>
    <property type="match status" value="1"/>
</dbReference>
<comment type="similarity">
    <text evidence="1">Belongs to the sigma-70 factor family. ECF subfamily.</text>
</comment>
<keyword evidence="2" id="KW-0805">Transcription regulation</keyword>
<dbReference type="NCBIfam" id="TIGR02937">
    <property type="entry name" value="sigma70-ECF"/>
    <property type="match status" value="1"/>
</dbReference>